<evidence type="ECO:0000313" key="2">
    <source>
        <dbReference type="EMBL" id="MCS4157795.1"/>
    </source>
</evidence>
<proteinExistence type="predicted"/>
<evidence type="ECO:0000256" key="1">
    <source>
        <dbReference type="SAM" id="MobiDB-lite"/>
    </source>
</evidence>
<feature type="region of interest" description="Disordered" evidence="1">
    <location>
        <begin position="1"/>
        <end position="54"/>
    </location>
</feature>
<reference evidence="2" key="1">
    <citation type="submission" date="2022-08" db="EMBL/GenBank/DDBJ databases">
        <title>Genomic Encyclopedia of Type Strains, Phase V (KMG-V): Genome sequencing to study the core and pangenomes of soil and plant-associated prokaryotes.</title>
        <authorList>
            <person name="Whitman W."/>
        </authorList>
    </citation>
    <scope>NUCLEOTIDE SEQUENCE</scope>
    <source>
        <strain evidence="2">SP3002</strain>
    </source>
</reference>
<dbReference type="Pfam" id="PF10134">
    <property type="entry name" value="RPA"/>
    <property type="match status" value="1"/>
</dbReference>
<dbReference type="Proteomes" id="UP001155110">
    <property type="component" value="Unassembled WGS sequence"/>
</dbReference>
<dbReference type="InterPro" id="IPR018777">
    <property type="entry name" value="Replication_initiator_prot_A"/>
</dbReference>
<evidence type="ECO:0000313" key="3">
    <source>
        <dbReference type="Proteomes" id="UP001155110"/>
    </source>
</evidence>
<dbReference type="AlphaFoldDB" id="A0AAW5P854"/>
<evidence type="ECO:0008006" key="4">
    <source>
        <dbReference type="Google" id="ProtNLM"/>
    </source>
</evidence>
<protein>
    <recommendedName>
        <fullName evidence="4">Initiator Rep protein domain-containing protein</fullName>
    </recommendedName>
</protein>
<feature type="compositionally biased region" description="Low complexity" evidence="1">
    <location>
        <begin position="503"/>
        <end position="513"/>
    </location>
</feature>
<dbReference type="RefSeq" id="WP_259258324.1">
    <property type="nucleotide sequence ID" value="NZ_JANTZM010000007.1"/>
</dbReference>
<gene>
    <name evidence="2" type="ORF">GGP99_001759</name>
</gene>
<dbReference type="EMBL" id="JANTZM010000007">
    <property type="protein sequence ID" value="MCS4157795.1"/>
    <property type="molecule type" value="Genomic_DNA"/>
</dbReference>
<name>A0AAW5P854_9BACT</name>
<comment type="caution">
    <text evidence="2">The sequence shown here is derived from an EMBL/GenBank/DDBJ whole genome shotgun (WGS) entry which is preliminary data.</text>
</comment>
<feature type="compositionally biased region" description="Polar residues" evidence="1">
    <location>
        <begin position="1"/>
        <end position="13"/>
    </location>
</feature>
<organism evidence="2 3">
    <name type="scientific">Salinibacter ruber</name>
    <dbReference type="NCBI Taxonomy" id="146919"/>
    <lineage>
        <taxon>Bacteria</taxon>
        <taxon>Pseudomonadati</taxon>
        <taxon>Rhodothermota</taxon>
        <taxon>Rhodothermia</taxon>
        <taxon>Rhodothermales</taxon>
        <taxon>Salinibacteraceae</taxon>
        <taxon>Salinibacter</taxon>
    </lineage>
</organism>
<feature type="region of interest" description="Disordered" evidence="1">
    <location>
        <begin position="375"/>
        <end position="418"/>
    </location>
</feature>
<sequence length="513" mass="57461">MPNGSPRTFSTSLPKPPPSGTKPIDPNGALSTTGHDEANLTGLPVTRNHRQDDRSEIERTWTALGRGGEEREFYRLIKSKSGGALPGPTADRVLNALSCLTARQGRVMQTSYSELASLAGLTRSGRSYDLIYRALDRLQDVMIETNSIWLHDREQYVREAKLYLIGAQAEVPEPGGEVEIRVAWTEEFYGMIQSWAKPIDIQSVNDLSTPIARRLYRLSELAFFHEGRFLEDLHILAHVQLGLSEHRTAPSRIKQSLKGSVKSLHENGLARVEYVSDDRLQSGNGIYVSPGPKMYDLNMGIDDPRYWAAQIAIRGVQNKRDNPVRRCRSLVERNPMPFVKKCVKGYDIRRRGERDLTAAEGPGWLHSALKRDFEFDPYDPGDNEPHVESPSRARPANTAKEGPLPANDYDPKPALQPRPDAASFCVRVHDHIHMQGDVDRTALKKRAEEMMNSENGHHQWLPSGAEGQAREAVERRFLVAAYLKKHGLEALPDEVRRSAPDDLSQLGLSSSSE</sequence>
<feature type="region of interest" description="Disordered" evidence="1">
    <location>
        <begin position="489"/>
        <end position="513"/>
    </location>
</feature>
<accession>A0AAW5P854</accession>